<feature type="transmembrane region" description="Helical" evidence="1">
    <location>
        <begin position="29"/>
        <end position="52"/>
    </location>
</feature>
<comment type="caution">
    <text evidence="2">The sequence shown here is derived from an EMBL/GenBank/DDBJ whole genome shotgun (WGS) entry which is preliminary data.</text>
</comment>
<keyword evidence="1" id="KW-0812">Transmembrane</keyword>
<organism evidence="2 3">
    <name type="scientific">Microbacterium azadirachtae</name>
    <dbReference type="NCBI Taxonomy" id="582680"/>
    <lineage>
        <taxon>Bacteria</taxon>
        <taxon>Bacillati</taxon>
        <taxon>Actinomycetota</taxon>
        <taxon>Actinomycetes</taxon>
        <taxon>Micrococcales</taxon>
        <taxon>Microbacteriaceae</taxon>
        <taxon>Microbacterium</taxon>
    </lineage>
</organism>
<keyword evidence="1" id="KW-1133">Transmembrane helix</keyword>
<name>A0A0F0L8E7_9MICO</name>
<feature type="transmembrane region" description="Helical" evidence="1">
    <location>
        <begin position="130"/>
        <end position="148"/>
    </location>
</feature>
<feature type="transmembrane region" description="Helical" evidence="1">
    <location>
        <begin position="160"/>
        <end position="183"/>
    </location>
</feature>
<keyword evidence="1" id="KW-0472">Membrane</keyword>
<sequence length="197" mass="21188">MSASVPPSPSPHPVAEEPRVPRGTPVYTVWGWVNAWTTVAAVAVSAISMWLVTGPMLTYMRRLVELSSGPASGTRLPPGTVFAVMSETMPAIMMASTIGTLLGWAIYALAVVAGYRDYVQLGRLGYPRRFHWAWSFLSPVYPIGRAVVVRRQAGAGSATLWIALAATAASLLLSFGWSFWLIFAVFDVMRAGLGTIA</sequence>
<evidence type="ECO:0000313" key="2">
    <source>
        <dbReference type="EMBL" id="KJL29472.1"/>
    </source>
</evidence>
<feature type="transmembrane region" description="Helical" evidence="1">
    <location>
        <begin position="91"/>
        <end position="110"/>
    </location>
</feature>
<dbReference type="AlphaFoldDB" id="A0A0F0L8E7"/>
<evidence type="ECO:0000256" key="1">
    <source>
        <dbReference type="SAM" id="Phobius"/>
    </source>
</evidence>
<protein>
    <submittedName>
        <fullName evidence="2">Uncharacterized protein</fullName>
    </submittedName>
</protein>
<reference evidence="2 3" key="1">
    <citation type="submission" date="2015-02" db="EMBL/GenBank/DDBJ databases">
        <title>Draft genome sequences of ten Microbacterium spp. with emphasis on heavy metal contaminated environments.</title>
        <authorList>
            <person name="Corretto E."/>
        </authorList>
    </citation>
    <scope>NUCLEOTIDE SEQUENCE [LARGE SCALE GENOMIC DNA]</scope>
    <source>
        <strain evidence="2 3">DSM 23848</strain>
    </source>
</reference>
<dbReference type="Proteomes" id="UP000033448">
    <property type="component" value="Unassembled WGS sequence"/>
</dbReference>
<accession>A0A0F0L8E7</accession>
<dbReference type="EMBL" id="JYIT01000048">
    <property type="protein sequence ID" value="KJL29472.1"/>
    <property type="molecule type" value="Genomic_DNA"/>
</dbReference>
<gene>
    <name evidence="2" type="ORF">RL72_00350</name>
</gene>
<keyword evidence="3" id="KW-1185">Reference proteome</keyword>
<proteinExistence type="predicted"/>
<evidence type="ECO:0000313" key="3">
    <source>
        <dbReference type="Proteomes" id="UP000033448"/>
    </source>
</evidence>
<dbReference type="PATRIC" id="fig|582680.7.peg.365"/>